<evidence type="ECO:0008006" key="4">
    <source>
        <dbReference type="Google" id="ProtNLM"/>
    </source>
</evidence>
<proteinExistence type="predicted"/>
<organism evidence="2 3">
    <name type="scientific">Pseudomonas knackmussii (strain DSM 6978 / CCUG 54928 / LMG 23759 / B13)</name>
    <dbReference type="NCBI Taxonomy" id="1301098"/>
    <lineage>
        <taxon>Bacteria</taxon>
        <taxon>Pseudomonadati</taxon>
        <taxon>Pseudomonadota</taxon>
        <taxon>Gammaproteobacteria</taxon>
        <taxon>Pseudomonadales</taxon>
        <taxon>Pseudomonadaceae</taxon>
        <taxon>Pseudomonas</taxon>
    </lineage>
</organism>
<dbReference type="RefSeq" id="WP_043250774.1">
    <property type="nucleotide sequence ID" value="NZ_HG322950.1"/>
</dbReference>
<dbReference type="OrthoDB" id="7026374at2"/>
<evidence type="ECO:0000313" key="2">
    <source>
        <dbReference type="EMBL" id="CDF83080.1"/>
    </source>
</evidence>
<sequence>MGNRLCHRHPTLLGLPLLLAACASHNAEEQHQAYRQDMLQAKLLIASANPANYEQANSLLESAKSQDKRGEVSFYEALLKIRQKAPAEDVLPLLERAADAGQPYAVALLYRVYSQPMLGQQADALKAEDYRQAYANLDVAKSGYPSFERAQEIVEMLLTQQPAQ</sequence>
<dbReference type="Proteomes" id="UP000025241">
    <property type="component" value="Chromosome I"/>
</dbReference>
<accession>A0A024HDF0</accession>
<dbReference type="HOGENOM" id="CLU_1561559_0_0_6"/>
<dbReference type="PATRIC" id="fig|1301098.3.peg.1715"/>
<protein>
    <recommendedName>
        <fullName evidence="4">Sel1 repeat family protein</fullName>
    </recommendedName>
</protein>
<dbReference type="Gene3D" id="1.25.40.10">
    <property type="entry name" value="Tetratricopeptide repeat domain"/>
    <property type="match status" value="1"/>
</dbReference>
<dbReference type="AlphaFoldDB" id="A0A024HDF0"/>
<evidence type="ECO:0000313" key="3">
    <source>
        <dbReference type="Proteomes" id="UP000025241"/>
    </source>
</evidence>
<gene>
    <name evidence="2" type="ORF">PKB_1722</name>
</gene>
<evidence type="ECO:0000256" key="1">
    <source>
        <dbReference type="SAM" id="SignalP"/>
    </source>
</evidence>
<keyword evidence="3" id="KW-1185">Reference proteome</keyword>
<name>A0A024HDF0_PSEKB</name>
<dbReference type="EMBL" id="HG322950">
    <property type="protein sequence ID" value="CDF83080.1"/>
    <property type="molecule type" value="Genomic_DNA"/>
</dbReference>
<reference evidence="2 3" key="1">
    <citation type="submission" date="2013-03" db="EMBL/GenBank/DDBJ databases">
        <authorList>
            <person name="Linke B."/>
        </authorList>
    </citation>
    <scope>NUCLEOTIDE SEQUENCE [LARGE SCALE GENOMIC DNA]</scope>
    <source>
        <strain evidence="2 3">B13</strain>
    </source>
</reference>
<feature type="signal peptide" evidence="1">
    <location>
        <begin position="1"/>
        <end position="27"/>
    </location>
</feature>
<keyword evidence="1" id="KW-0732">Signal</keyword>
<feature type="chain" id="PRO_5001533136" description="Sel1 repeat family protein" evidence="1">
    <location>
        <begin position="28"/>
        <end position="164"/>
    </location>
</feature>
<dbReference type="InterPro" id="IPR011990">
    <property type="entry name" value="TPR-like_helical_dom_sf"/>
</dbReference>
<dbReference type="KEGG" id="pkc:PKB_1722"/>
<dbReference type="PROSITE" id="PS51257">
    <property type="entry name" value="PROKAR_LIPOPROTEIN"/>
    <property type="match status" value="1"/>
</dbReference>
<reference evidence="2 3" key="2">
    <citation type="submission" date="2014-05" db="EMBL/GenBank/DDBJ databases">
        <title>Genome sequence of the 3-chlorobenzoate degrading bacterium Pseudomonas knackmussii B13 shows multiple evidence for horizontal gene transfer.</title>
        <authorList>
            <person name="Miyazaki R."/>
            <person name="Bertelli C."/>
            <person name="Falquet L."/>
            <person name="Robinson-Rechavi M."/>
            <person name="Gharib W."/>
            <person name="Roy S."/>
            <person name="Van der Meer J.R."/>
        </authorList>
    </citation>
    <scope>NUCLEOTIDE SEQUENCE [LARGE SCALE GENOMIC DNA]</scope>
    <source>
        <strain evidence="2 3">B13</strain>
    </source>
</reference>